<accession>A0A0H5B377</accession>
<organism evidence="1 2">
    <name type="scientific">Pseudomonas phage KPP21</name>
    <dbReference type="NCBI Taxonomy" id="1678082"/>
    <lineage>
        <taxon>Viruses</taxon>
        <taxon>Duplodnaviria</taxon>
        <taxon>Heunggongvirae</taxon>
        <taxon>Uroviricota</taxon>
        <taxon>Caudoviricetes</taxon>
        <taxon>Schitoviridae</taxon>
        <taxon>Migulavirinae</taxon>
        <taxon>Luzseptimavirus</taxon>
        <taxon>Luzseptimavirus KPP21</taxon>
    </lineage>
</organism>
<dbReference type="OrthoDB" id="16059at10239"/>
<organismHost>
    <name type="scientific">Pseudomonas aeruginosa</name>
    <dbReference type="NCBI Taxonomy" id="287"/>
</organismHost>
<dbReference type="GeneID" id="26645264"/>
<dbReference type="Proteomes" id="UP000203732">
    <property type="component" value="Segment"/>
</dbReference>
<keyword evidence="2" id="KW-1185">Reference proteome</keyword>
<proteinExistence type="predicted"/>
<sequence>MDTKLLKEAIRAGMEMALKTNKLNSMCIHVSAQAWSGGVLTVAHSKEFRRWIYKILGNYCYVSDYLRSCHPRYVWWGGRNMWCNFYVWAYYDLCKEQNHETHS</sequence>
<evidence type="ECO:0000313" key="1">
    <source>
        <dbReference type="EMBL" id="BAR94607.1"/>
    </source>
</evidence>
<dbReference type="EMBL" id="LC064302">
    <property type="protein sequence ID" value="BAR94607.1"/>
    <property type="molecule type" value="Genomic_DNA"/>
</dbReference>
<protein>
    <submittedName>
        <fullName evidence="1">Uncharacterized protein</fullName>
    </submittedName>
</protein>
<dbReference type="KEGG" id="vg:26645264"/>
<evidence type="ECO:0000313" key="2">
    <source>
        <dbReference type="Proteomes" id="UP000203732"/>
    </source>
</evidence>
<name>A0A0H5B377_BPK21</name>
<reference evidence="1 2" key="1">
    <citation type="submission" date="2015-07" db="EMBL/GenBank/DDBJ databases">
        <title>Characterization of Pseudomonas aeruginosa phage KPP21 belonging to family Podoviridae genus N4-like viruses, isolated in Japan.</title>
        <authorList>
            <person name="Shigehisa R."/>
            <person name="Uchiyama J."/>
            <person name="Kato S."/>
            <person name="Takemura-Uchiyama I."/>
            <person name="Ujihara T."/>
            <person name="Sakaguchi Y."/>
            <person name="Okamoto N."/>
            <person name="Shimakura H."/>
            <person name="Daibata M."/>
            <person name="Sakaguchi M."/>
            <person name="Matsuzaki S."/>
        </authorList>
    </citation>
    <scope>NUCLEOTIDE SEQUENCE [LARGE SCALE GENOMIC DNA]</scope>
</reference>
<dbReference type="RefSeq" id="YP_009218997.1">
    <property type="nucleotide sequence ID" value="NC_029017.1"/>
</dbReference>